<accession>A0ABT9CDE1</accession>
<gene>
    <name evidence="4" type="ORF">Q5741_09570</name>
</gene>
<dbReference type="Proteomes" id="UP001240171">
    <property type="component" value="Unassembled WGS sequence"/>
</dbReference>
<name>A0ABT9CDE1_9BACL</name>
<proteinExistence type="predicted"/>
<dbReference type="PROSITE" id="PS51194">
    <property type="entry name" value="HELICASE_CTER"/>
    <property type="match status" value="1"/>
</dbReference>
<dbReference type="SMART" id="SM00490">
    <property type="entry name" value="HELICc"/>
    <property type="match status" value="1"/>
</dbReference>
<sequence>MNQPLYGVWLGDVFFCLSGETSEPRVDAWSAVVRRLELNSGYRPFQSAALRLAELRVPGPSRDSGRGGKRRGLLGRTLEGLALTPRDAFRLLLTLNEEHCRRAGIEPGGEMLYWAKAARFAAELMQRGAIQPALVPAPQTGARRRGGQEAAIGVWSPSLLGNEERQRFLQLAASMPAICLSAPAALAGNEPATREEAGAIVLHSFMAAVIQGEASAVLETMDREIAKYRVNYRRGSSPLAELWWNSLLTGGRQIPVQGTAPELAELGEVIMGVWNSSVPFEEQEEIQPAEARLRLLLRLEPPLEEGQHLWRISFWAESDAEPGMRLPAAAIWRHPEQDLEHGSLRYTSVHEQLLKALGQAAAQAPVLEDALCIPYPEAAELEAEVFFRFLVESVPLLQRSGVTIQLPSRWSREGKRRAGLRLKMQKQQEAVREEGISALGLGQIVTFEPEAVLGGRAVTTEELERLVAANMPFVQLNGEWIEVDLKEIRQVLRYIKRGEEGEMTLGEWMHLAAGDDGEEELTWKGMAVFGAESVGRLSSLVDGSLLRHMEPRPVPEELHGELRPYQKRGYQWLASMRDLGFGVCLADDMGLGKTIQVITCLLDGRERAGAGEALRPALIVCPTSLLGNWQRELQRFAPDLSLYIHHGSQRLRGTQFHREAEQHDIVLTTYHLAGRDGADLAAVLWSSIILDEAQYIKNHRTKQAQSVLKLQAPHRIAMTGTPVENRLSELWSIFQFLNPGYLGTAASFRSRYSGSGEERNVALRQLHRLVAPFMLRRLKSDPDIRKDLPEKLELKSYCSLTPEQAGMYQGVVNQLMGELDGQRGIARKGLVLASLTKLKQICDHPVLLGGRADSAKAEASGKMEHLLELVDSIRENGEAALIFTQYVSMGELLVAKLGQRYGETPFFLHGGLPKPRRDEMVDQFQKGEGPSLFVLSLRAGGVGLNLTRASHVIHYDRWWNPAVENQATDRVFRIGQSKNVQVHKLICQGTLEERIDELIDSKKMLSEQVVGSGENWLTEMSDEDLRGLIALQSESWI</sequence>
<dbReference type="Pfam" id="PF00271">
    <property type="entry name" value="Helicase_C"/>
    <property type="match status" value="1"/>
</dbReference>
<keyword evidence="4" id="KW-0347">Helicase</keyword>
<protein>
    <submittedName>
        <fullName evidence="4">DEAD/DEAH box helicase</fullName>
        <ecNumber evidence="4">3.6.4.-</ecNumber>
    </submittedName>
</protein>
<keyword evidence="4" id="KW-0547">Nucleotide-binding</keyword>
<dbReference type="Gene3D" id="3.40.50.300">
    <property type="entry name" value="P-loop containing nucleotide triphosphate hydrolases"/>
    <property type="match status" value="1"/>
</dbReference>
<dbReference type="GO" id="GO:0004386">
    <property type="term" value="F:helicase activity"/>
    <property type="evidence" value="ECO:0007669"/>
    <property type="project" value="UniProtKB-KW"/>
</dbReference>
<dbReference type="PANTHER" id="PTHR10799">
    <property type="entry name" value="SNF2/RAD54 HELICASE FAMILY"/>
    <property type="match status" value="1"/>
</dbReference>
<dbReference type="Pfam" id="PF00176">
    <property type="entry name" value="SNF2-rel_dom"/>
    <property type="match status" value="1"/>
</dbReference>
<dbReference type="CDD" id="cd18012">
    <property type="entry name" value="DEXQc_arch_SWI2_SNF2"/>
    <property type="match status" value="1"/>
</dbReference>
<dbReference type="RefSeq" id="WP_305023870.1">
    <property type="nucleotide sequence ID" value="NZ_JAUQTB010000004.1"/>
</dbReference>
<dbReference type="Gene3D" id="3.40.50.10810">
    <property type="entry name" value="Tandem AAA-ATPase domain"/>
    <property type="match status" value="1"/>
</dbReference>
<keyword evidence="5" id="KW-1185">Reference proteome</keyword>
<dbReference type="EMBL" id="JAUQTB010000004">
    <property type="protein sequence ID" value="MDO7906669.1"/>
    <property type="molecule type" value="Genomic_DNA"/>
</dbReference>
<dbReference type="GO" id="GO:0016787">
    <property type="term" value="F:hydrolase activity"/>
    <property type="evidence" value="ECO:0007669"/>
    <property type="project" value="UniProtKB-KW"/>
</dbReference>
<dbReference type="Pfam" id="PF12419">
    <property type="entry name" value="DUF3670"/>
    <property type="match status" value="1"/>
</dbReference>
<dbReference type="PROSITE" id="PS51192">
    <property type="entry name" value="HELICASE_ATP_BIND_1"/>
    <property type="match status" value="1"/>
</dbReference>
<dbReference type="InterPro" id="IPR027417">
    <property type="entry name" value="P-loop_NTPase"/>
</dbReference>
<dbReference type="SMART" id="SM00487">
    <property type="entry name" value="DEXDc"/>
    <property type="match status" value="1"/>
</dbReference>
<feature type="domain" description="Helicase C-terminal" evidence="3">
    <location>
        <begin position="865"/>
        <end position="1021"/>
    </location>
</feature>
<dbReference type="InterPro" id="IPR049730">
    <property type="entry name" value="SNF2/RAD54-like_C"/>
</dbReference>
<evidence type="ECO:0000259" key="2">
    <source>
        <dbReference type="PROSITE" id="PS51192"/>
    </source>
</evidence>
<evidence type="ECO:0000256" key="1">
    <source>
        <dbReference type="ARBA" id="ARBA00022801"/>
    </source>
</evidence>
<feature type="domain" description="Helicase ATP-binding" evidence="2">
    <location>
        <begin position="574"/>
        <end position="740"/>
    </location>
</feature>
<dbReference type="InterPro" id="IPR014001">
    <property type="entry name" value="Helicase_ATP-bd"/>
</dbReference>
<comment type="caution">
    <text evidence="4">The sequence shown here is derived from an EMBL/GenBank/DDBJ whole genome shotgun (WGS) entry which is preliminary data.</text>
</comment>
<dbReference type="InterPro" id="IPR022138">
    <property type="entry name" value="DUF3670"/>
</dbReference>
<evidence type="ECO:0000259" key="3">
    <source>
        <dbReference type="PROSITE" id="PS51194"/>
    </source>
</evidence>
<dbReference type="EC" id="3.6.4.-" evidence="4"/>
<keyword evidence="1 4" id="KW-0378">Hydrolase</keyword>
<reference evidence="4 5" key="1">
    <citation type="submission" date="2023-07" db="EMBL/GenBank/DDBJ databases">
        <title>Paenibacillus sp. JX-17 nov. isolated from soil.</title>
        <authorList>
            <person name="Wan Y."/>
            <person name="Liu B."/>
        </authorList>
    </citation>
    <scope>NUCLEOTIDE SEQUENCE [LARGE SCALE GENOMIC DNA]</scope>
    <source>
        <strain evidence="4 5">JX-17</strain>
    </source>
</reference>
<dbReference type="SUPFAM" id="SSF52540">
    <property type="entry name" value="P-loop containing nucleoside triphosphate hydrolases"/>
    <property type="match status" value="2"/>
</dbReference>
<dbReference type="CDD" id="cd18793">
    <property type="entry name" value="SF2_C_SNF"/>
    <property type="match status" value="1"/>
</dbReference>
<organism evidence="4 5">
    <name type="scientific">Paenibacillus lacisoli</name>
    <dbReference type="NCBI Taxonomy" id="3064525"/>
    <lineage>
        <taxon>Bacteria</taxon>
        <taxon>Bacillati</taxon>
        <taxon>Bacillota</taxon>
        <taxon>Bacilli</taxon>
        <taxon>Bacillales</taxon>
        <taxon>Paenibacillaceae</taxon>
        <taxon>Paenibacillus</taxon>
    </lineage>
</organism>
<dbReference type="InterPro" id="IPR038718">
    <property type="entry name" value="SNF2-like_sf"/>
</dbReference>
<dbReference type="InterPro" id="IPR001650">
    <property type="entry name" value="Helicase_C-like"/>
</dbReference>
<dbReference type="InterPro" id="IPR000330">
    <property type="entry name" value="SNF2_N"/>
</dbReference>
<evidence type="ECO:0000313" key="5">
    <source>
        <dbReference type="Proteomes" id="UP001240171"/>
    </source>
</evidence>
<evidence type="ECO:0000313" key="4">
    <source>
        <dbReference type="EMBL" id="MDO7906669.1"/>
    </source>
</evidence>
<keyword evidence="4" id="KW-0067">ATP-binding</keyword>